<sequence>MVASKTCYYHIDYDSYYSSNYCSSGCCSKYKTNPCCSSSYFDWSSAETIGAVVGSLFALSIFVSIISYICKRMRAQRGVQGQVLSPPAVTYITTTGGAVPNSYPQAANQPQFGSNMNIMGSTEQLNVIPPNNGNTAYLPSNGNTAYPITIGNTAYPPSNGNTTYPPSYDNFAHDHVKGAESSMNACT</sequence>
<feature type="transmembrane region" description="Helical" evidence="1">
    <location>
        <begin position="49"/>
        <end position="70"/>
    </location>
</feature>
<dbReference type="OrthoDB" id="6099206at2759"/>
<accession>A0A8B6GY66</accession>
<evidence type="ECO:0000313" key="2">
    <source>
        <dbReference type="EMBL" id="VDI71335.1"/>
    </source>
</evidence>
<dbReference type="EMBL" id="UYJE01009225">
    <property type="protein sequence ID" value="VDI71335.1"/>
    <property type="molecule type" value="Genomic_DNA"/>
</dbReference>
<keyword evidence="1" id="KW-1133">Transmembrane helix</keyword>
<gene>
    <name evidence="2" type="ORF">MGAL_10B013631</name>
</gene>
<organism evidence="2 3">
    <name type="scientific">Mytilus galloprovincialis</name>
    <name type="common">Mediterranean mussel</name>
    <dbReference type="NCBI Taxonomy" id="29158"/>
    <lineage>
        <taxon>Eukaryota</taxon>
        <taxon>Metazoa</taxon>
        <taxon>Spiralia</taxon>
        <taxon>Lophotrochozoa</taxon>
        <taxon>Mollusca</taxon>
        <taxon>Bivalvia</taxon>
        <taxon>Autobranchia</taxon>
        <taxon>Pteriomorphia</taxon>
        <taxon>Mytilida</taxon>
        <taxon>Mytiloidea</taxon>
        <taxon>Mytilidae</taxon>
        <taxon>Mytilinae</taxon>
        <taxon>Mytilus</taxon>
    </lineage>
</organism>
<dbReference type="AlphaFoldDB" id="A0A8B6GY66"/>
<reference evidence="2" key="1">
    <citation type="submission" date="2018-11" db="EMBL/GenBank/DDBJ databases">
        <authorList>
            <person name="Alioto T."/>
            <person name="Alioto T."/>
        </authorList>
    </citation>
    <scope>NUCLEOTIDE SEQUENCE</scope>
</reference>
<keyword evidence="1" id="KW-0812">Transmembrane</keyword>
<evidence type="ECO:0000256" key="1">
    <source>
        <dbReference type="SAM" id="Phobius"/>
    </source>
</evidence>
<proteinExistence type="predicted"/>
<comment type="caution">
    <text evidence="2">The sequence shown here is derived from an EMBL/GenBank/DDBJ whole genome shotgun (WGS) entry which is preliminary data.</text>
</comment>
<name>A0A8B6GY66_MYTGA</name>
<keyword evidence="3" id="KW-1185">Reference proteome</keyword>
<dbReference type="Proteomes" id="UP000596742">
    <property type="component" value="Unassembled WGS sequence"/>
</dbReference>
<evidence type="ECO:0000313" key="3">
    <source>
        <dbReference type="Proteomes" id="UP000596742"/>
    </source>
</evidence>
<protein>
    <submittedName>
        <fullName evidence="2">Uncharacterized protein</fullName>
    </submittedName>
</protein>
<keyword evidence="1" id="KW-0472">Membrane</keyword>